<dbReference type="Proteomes" id="UP000250572">
    <property type="component" value="Unassembled WGS sequence"/>
</dbReference>
<comment type="caution">
    <text evidence="1">The sequence shown here is derived from an EMBL/GenBank/DDBJ whole genome shotgun (WGS) entry which is preliminary data.</text>
</comment>
<name>A0A315V7C7_GAMAF</name>
<proteinExistence type="predicted"/>
<evidence type="ECO:0000313" key="1">
    <source>
        <dbReference type="EMBL" id="PWA19253.1"/>
    </source>
</evidence>
<reference evidence="1 2" key="1">
    <citation type="journal article" date="2018" name="G3 (Bethesda)">
        <title>A High-Quality Reference Genome for the Invasive Mosquitofish Gambusia affinis Using a Chicago Library.</title>
        <authorList>
            <person name="Hoffberg S.L."/>
            <person name="Troendle N.J."/>
            <person name="Glenn T.C."/>
            <person name="Mahmud O."/>
            <person name="Louha S."/>
            <person name="Chalopin D."/>
            <person name="Bennetzen J.L."/>
            <person name="Mauricio R."/>
        </authorList>
    </citation>
    <scope>NUCLEOTIDE SEQUENCE [LARGE SCALE GENOMIC DNA]</scope>
    <source>
        <strain evidence="1">NE01/NJP1002.9</strain>
        <tissue evidence="1">Muscle</tissue>
    </source>
</reference>
<accession>A0A315V7C7</accession>
<evidence type="ECO:0000313" key="2">
    <source>
        <dbReference type="Proteomes" id="UP000250572"/>
    </source>
</evidence>
<keyword evidence="2" id="KW-1185">Reference proteome</keyword>
<dbReference type="EMBL" id="NHOQ01002164">
    <property type="protein sequence ID" value="PWA19253.1"/>
    <property type="molecule type" value="Genomic_DNA"/>
</dbReference>
<dbReference type="AlphaFoldDB" id="A0A315V7C7"/>
<organism evidence="1 2">
    <name type="scientific">Gambusia affinis</name>
    <name type="common">Western mosquitofish</name>
    <name type="synonym">Heterandria affinis</name>
    <dbReference type="NCBI Taxonomy" id="33528"/>
    <lineage>
        <taxon>Eukaryota</taxon>
        <taxon>Metazoa</taxon>
        <taxon>Chordata</taxon>
        <taxon>Craniata</taxon>
        <taxon>Vertebrata</taxon>
        <taxon>Euteleostomi</taxon>
        <taxon>Actinopterygii</taxon>
        <taxon>Neopterygii</taxon>
        <taxon>Teleostei</taxon>
        <taxon>Neoteleostei</taxon>
        <taxon>Acanthomorphata</taxon>
        <taxon>Ovalentaria</taxon>
        <taxon>Atherinomorphae</taxon>
        <taxon>Cyprinodontiformes</taxon>
        <taxon>Poeciliidae</taxon>
        <taxon>Poeciliinae</taxon>
        <taxon>Gambusia</taxon>
    </lineage>
</organism>
<gene>
    <name evidence="1" type="ORF">CCH79_00014663</name>
</gene>
<protein>
    <submittedName>
        <fullName evidence="1">Uncharacterized protein</fullName>
    </submittedName>
</protein>
<sequence length="48" mass="5714">MMIIRGTQTLLLVLVAWKLFLIRSKLRQLKLHLLHRIMNGRSSGSWRK</sequence>